<proteinExistence type="predicted"/>
<feature type="coiled-coil region" evidence="1">
    <location>
        <begin position="273"/>
        <end position="334"/>
    </location>
</feature>
<dbReference type="RefSeq" id="XP_002769009.1">
    <property type="nucleotide sequence ID" value="XM_002768963.1"/>
</dbReference>
<dbReference type="GeneID" id="9040302"/>
<dbReference type="EMBL" id="GG683778">
    <property type="protein sequence ID" value="EER01727.1"/>
    <property type="molecule type" value="Genomic_DNA"/>
</dbReference>
<evidence type="ECO:0000256" key="1">
    <source>
        <dbReference type="SAM" id="Coils"/>
    </source>
</evidence>
<dbReference type="OrthoDB" id="447113at2759"/>
<evidence type="ECO:0000313" key="2">
    <source>
        <dbReference type="EMBL" id="EER01727.1"/>
    </source>
</evidence>
<dbReference type="Proteomes" id="UP000007800">
    <property type="component" value="Unassembled WGS sequence"/>
</dbReference>
<evidence type="ECO:0000313" key="3">
    <source>
        <dbReference type="Proteomes" id="UP000007800"/>
    </source>
</evidence>
<reference evidence="2 3" key="1">
    <citation type="submission" date="2008-07" db="EMBL/GenBank/DDBJ databases">
        <authorList>
            <person name="El-Sayed N."/>
            <person name="Caler E."/>
            <person name="Inman J."/>
            <person name="Amedeo P."/>
            <person name="Hass B."/>
            <person name="Wortman J."/>
        </authorList>
    </citation>
    <scope>NUCLEOTIDE SEQUENCE [LARGE SCALE GENOMIC DNA]</scope>
    <source>
        <strain evidence="3">ATCC 50983 / TXsc</strain>
    </source>
</reference>
<gene>
    <name evidence="2" type="ORF">Pmar_PMAR008193</name>
</gene>
<name>C5LNH6_PERM5</name>
<protein>
    <submittedName>
        <fullName evidence="2">Uncharacterized protein</fullName>
    </submittedName>
</protein>
<dbReference type="InParanoid" id="C5LNH6"/>
<keyword evidence="1" id="KW-0175">Coiled coil</keyword>
<feature type="coiled-coil region" evidence="1">
    <location>
        <begin position="35"/>
        <end position="197"/>
    </location>
</feature>
<feature type="coiled-coil region" evidence="1">
    <location>
        <begin position="455"/>
        <end position="482"/>
    </location>
</feature>
<organism evidence="3">
    <name type="scientific">Perkinsus marinus (strain ATCC 50983 / TXsc)</name>
    <dbReference type="NCBI Taxonomy" id="423536"/>
    <lineage>
        <taxon>Eukaryota</taxon>
        <taxon>Sar</taxon>
        <taxon>Alveolata</taxon>
        <taxon>Perkinsozoa</taxon>
        <taxon>Perkinsea</taxon>
        <taxon>Perkinsida</taxon>
        <taxon>Perkinsidae</taxon>
        <taxon>Perkinsus</taxon>
    </lineage>
</organism>
<dbReference type="AlphaFoldDB" id="C5LNH6"/>
<sequence length="505" mass="58523">MFSNSSSSPFFGHGLYDGGQYGMISARTQPFQRELEEARMENTRLNRLLQECEQEMVQMNNQRLRELEDMKLRHGIEIRELAQEKDTLLAQIEATRRTNDDDGKHLRMEIRERQEEIDRLQAEMQELVDENTLLRAKTDENNSLGAAKSKVSSRYSEDDLVRVEELEAALEGAREEILNLREKNEMLEDVLEEKNVQIVALTKFEREVDAQIRQHLAERDEKLSELELHNTMLCGKLAVLEEERHAGGATNELKMLLREREMEIEALDTHAAIKGLQTELQNRDDELIRLQRKALGDVDEFARGFSSPDALKKIDELERSLREKERNLTASRVELSTYLSEVEDILQENRYLRQVAEVPLDKLIDLTDMKIAERLSCSRAIAQLRVLEQRELEWDHERVKLRRKILELSQMVAEKGVMCHGLDADKLIYLQEFAKSLREGSILPPRDDSHPIDHSMLYEEEISKLKSEVLRLQQRLARCDEVPKLTTEAKEWNPSAIDSISAAVG</sequence>
<accession>C5LNH6</accession>
<keyword evidence="3" id="KW-1185">Reference proteome</keyword>